<proteinExistence type="predicted"/>
<accession>A0A0P1FQ61</accession>
<evidence type="ECO:0000313" key="3">
    <source>
        <dbReference type="Proteomes" id="UP000051086"/>
    </source>
</evidence>
<dbReference type="AlphaFoldDB" id="A0A0P1FQ61"/>
<dbReference type="SUPFAM" id="SSF46955">
    <property type="entry name" value="Putative DNA-binding domain"/>
    <property type="match status" value="1"/>
</dbReference>
<evidence type="ECO:0000313" key="1">
    <source>
        <dbReference type="EMBL" id="CUH64651.1"/>
    </source>
</evidence>
<reference evidence="1 3" key="1">
    <citation type="submission" date="2015-09" db="EMBL/GenBank/DDBJ databases">
        <authorList>
            <person name="Rodrigo-Torres L."/>
            <person name="Arahal D.R."/>
        </authorList>
    </citation>
    <scope>NUCLEOTIDE SEQUENCE [LARGE SCALE GENOMIC DNA]</scope>
    <source>
        <strain evidence="1 3">CECT 5118</strain>
    </source>
</reference>
<dbReference type="Proteomes" id="UP000051887">
    <property type="component" value="Unassembled WGS sequence"/>
</dbReference>
<dbReference type="PANTHER" id="PTHR36154">
    <property type="entry name" value="DNA-BINDING TRANSCRIPTIONAL ACTIVATOR ALPA"/>
    <property type="match status" value="1"/>
</dbReference>
<evidence type="ECO:0000313" key="4">
    <source>
        <dbReference type="Proteomes" id="UP000051887"/>
    </source>
</evidence>
<dbReference type="Proteomes" id="UP000051086">
    <property type="component" value="Unassembled WGS sequence"/>
</dbReference>
<reference evidence="2 4" key="2">
    <citation type="submission" date="2015-09" db="EMBL/GenBank/DDBJ databases">
        <authorList>
            <consortium name="Swine Surveillance"/>
        </authorList>
    </citation>
    <scope>NUCLEOTIDE SEQUENCE [LARGE SCALE GENOMIC DNA]</scope>
    <source>
        <strain evidence="2 4">5120</strain>
    </source>
</reference>
<evidence type="ECO:0000313" key="2">
    <source>
        <dbReference type="EMBL" id="CUH70412.1"/>
    </source>
</evidence>
<gene>
    <name evidence="1" type="ORF">TL5118_00961</name>
    <name evidence="2" type="ORF">TL5120_00188</name>
</gene>
<dbReference type="InterPro" id="IPR010260">
    <property type="entry name" value="AlpA"/>
</dbReference>
<dbReference type="RefSeq" id="WP_058241771.1">
    <property type="nucleotide sequence ID" value="NZ_CYSB01000014.1"/>
</dbReference>
<dbReference type="EMBL" id="CYSC01000004">
    <property type="protein sequence ID" value="CUH70412.1"/>
    <property type="molecule type" value="Genomic_DNA"/>
</dbReference>
<sequence length="63" mass="7287">MTMKFLRLPEVKSRTGFSRSSIYLFVQNGTFPRPVRIGGRAVAWLETEIDAWIEERLAERGES</sequence>
<dbReference type="InterPro" id="IPR009061">
    <property type="entry name" value="DNA-bd_dom_put_sf"/>
</dbReference>
<dbReference type="InterPro" id="IPR052931">
    <property type="entry name" value="Prophage_regulatory_activator"/>
</dbReference>
<organism evidence="2 4">
    <name type="scientific">Thalassovita autumnalis</name>
    <dbReference type="NCBI Taxonomy" id="2072972"/>
    <lineage>
        <taxon>Bacteria</taxon>
        <taxon>Pseudomonadati</taxon>
        <taxon>Pseudomonadota</taxon>
        <taxon>Alphaproteobacteria</taxon>
        <taxon>Rhodobacterales</taxon>
        <taxon>Roseobacteraceae</taxon>
        <taxon>Thalassovita</taxon>
    </lineage>
</organism>
<dbReference type="Gene3D" id="1.10.238.160">
    <property type="match status" value="1"/>
</dbReference>
<dbReference type="EMBL" id="CYSB01000014">
    <property type="protein sequence ID" value="CUH64651.1"/>
    <property type="molecule type" value="Genomic_DNA"/>
</dbReference>
<keyword evidence="3" id="KW-1185">Reference proteome</keyword>
<dbReference type="PANTHER" id="PTHR36154:SF1">
    <property type="entry name" value="DNA-BINDING TRANSCRIPTIONAL ACTIVATOR ALPA"/>
    <property type="match status" value="1"/>
</dbReference>
<dbReference type="OrthoDB" id="9801242at2"/>
<dbReference type="Pfam" id="PF05930">
    <property type="entry name" value="Phage_AlpA"/>
    <property type="match status" value="1"/>
</dbReference>
<name>A0A0P1FQ61_9RHOB</name>
<protein>
    <submittedName>
        <fullName evidence="1 2">Transcriptional regulator</fullName>
    </submittedName>
</protein>